<feature type="region of interest" description="Disordered" evidence="1">
    <location>
        <begin position="432"/>
        <end position="550"/>
    </location>
</feature>
<feature type="compositionally biased region" description="Pro residues" evidence="1">
    <location>
        <begin position="463"/>
        <end position="485"/>
    </location>
</feature>
<feature type="compositionally biased region" description="Low complexity" evidence="1">
    <location>
        <begin position="964"/>
        <end position="981"/>
    </location>
</feature>
<feature type="compositionally biased region" description="Pro residues" evidence="1">
    <location>
        <begin position="1027"/>
        <end position="1036"/>
    </location>
</feature>
<organism evidence="2 3">
    <name type="scientific">Babesia caballi</name>
    <dbReference type="NCBI Taxonomy" id="5871"/>
    <lineage>
        <taxon>Eukaryota</taxon>
        <taxon>Sar</taxon>
        <taxon>Alveolata</taxon>
        <taxon>Apicomplexa</taxon>
        <taxon>Aconoidasida</taxon>
        <taxon>Piroplasmida</taxon>
        <taxon>Babesiidae</taxon>
        <taxon>Babesia</taxon>
    </lineage>
</organism>
<name>A0AAV4LWK0_BABCB</name>
<feature type="compositionally biased region" description="Basic residues" evidence="1">
    <location>
        <begin position="1008"/>
        <end position="1019"/>
    </location>
</feature>
<evidence type="ECO:0000313" key="2">
    <source>
        <dbReference type="EMBL" id="GIX64546.1"/>
    </source>
</evidence>
<sequence>MGPGRPPRVGSHGAALRQAKFSKQIHCVAQEGREQAGHLASALEDLALPVLDRHVAQLGHHQPPGDVARFLPAAGRVAHRHRLVPDDKRQPLRGHALHVHSHAGLQRRLAQRREYEAVDETHLRHSQSIHDGAVVLPPVHRHVGAVHRQRELPLDEVGHRDREGHPRLQARPRLRVFVVRQQALLRRPRRGQLVHVPRLPHPRLAVLRPERQLVEHHKYREARRVVHVVGRHVHQVAGAEQHLELRLDLAQHLQKVQLQPERARHHLSQRARLRRALSQPAVAAVDRVLGHLAAALLLRHRVVQAQAPRRLQAVEQCPRLGQHLVRVLLVHPRLVPLHRVALLRPDPRRHADGRRRDVPVLAVAALQRRVRVGCPGGRLAHGEVVAQRRAPEYPSVEVAQHLAVVDAVALEPEGGTFAAFRRRGRAVRHLRRRANRLRAQPNAGACADGASRRRSGSGRPPSSQTPPSRPTTAPPLPPPRTPPPPRPRRPETRRRRCTRRRCPPRRPRRCRSRTPRPRRRPTPPRPPTRPKSRRRRRSPRRHPRRPGWSSKCWSTAALEHVQVLDGDEVDAAHRLGVVLVDQHHVEVAQPVLHALQRDDLDVVEREHEGRPLHQVHQAVRRGQNLDVGLGGHAGEGQLAVGHVEHQAGHLLQLGHELLEVGVQPALELAVAHLLERLVGVVVGAAAAVVEVVDLRAHLTVELHVHRLSLAHHDGRLEVEVEQHDELALAGLEDGVPHVSVGNVHVVHAVARVHHVAQPVVVRLQEPDDAARPVDVGAHHQVLEHDPAAGLVQLQLLLLGEHQVRVGVRLALLHLLDQLLDRAEDVLQVLGVHGPVQHLPHEYRVVLSQVGQRVHVGLGAEGVGARDLEVDTQRVGLVVVGVARGVFHGHDAERDVVPVHRQHDHLVAGVHVNLPRVKHQRRHPPAAESDPWRTSSAKRSSASCPSSPPAAALPPPPNRPPPSRAPQSRRSSSCAARAGAPSEPSFPPQKPGSDCSGRGCAAAPSISRSPRHAAAPRRHPAASGASTPAPPPAPPRRPPARRTRSPCSCSRWKSAPRCRPR</sequence>
<dbReference type="GeneID" id="94196027"/>
<dbReference type="PANTHER" id="PTHR24216">
    <property type="entry name" value="PAXILLIN-RELATED"/>
    <property type="match status" value="1"/>
</dbReference>
<feature type="region of interest" description="Disordered" evidence="1">
    <location>
        <begin position="907"/>
        <end position="1060"/>
    </location>
</feature>
<keyword evidence="3" id="KW-1185">Reference proteome</keyword>
<evidence type="ECO:0000313" key="3">
    <source>
        <dbReference type="Proteomes" id="UP001497744"/>
    </source>
</evidence>
<feature type="compositionally biased region" description="Low complexity" evidence="1">
    <location>
        <begin position="934"/>
        <end position="944"/>
    </location>
</feature>
<dbReference type="RefSeq" id="XP_067716615.1">
    <property type="nucleotide sequence ID" value="XM_067860514.1"/>
</dbReference>
<dbReference type="EMBL" id="BPLF01000003">
    <property type="protein sequence ID" value="GIX64546.1"/>
    <property type="molecule type" value="Genomic_DNA"/>
</dbReference>
<evidence type="ECO:0000256" key="1">
    <source>
        <dbReference type="SAM" id="MobiDB-lite"/>
    </source>
</evidence>
<feature type="compositionally biased region" description="Basic residues" evidence="1">
    <location>
        <begin position="491"/>
        <end position="545"/>
    </location>
</feature>
<comment type="caution">
    <text evidence="2">The sequence shown here is derived from an EMBL/GenBank/DDBJ whole genome shotgun (WGS) entry which is preliminary data.</text>
</comment>
<proteinExistence type="predicted"/>
<reference evidence="2 3" key="1">
    <citation type="submission" date="2021-06" db="EMBL/GenBank/DDBJ databases">
        <title>Genome sequence of Babesia caballi.</title>
        <authorList>
            <person name="Yamagishi J."/>
            <person name="Kidaka T."/>
            <person name="Ochi A."/>
        </authorList>
    </citation>
    <scope>NUCLEOTIDE SEQUENCE [LARGE SCALE GENOMIC DNA]</scope>
    <source>
        <strain evidence="2">USDA-D6B2</strain>
    </source>
</reference>
<feature type="compositionally biased region" description="Pro residues" evidence="1">
    <location>
        <begin position="945"/>
        <end position="963"/>
    </location>
</feature>
<gene>
    <name evidence="2" type="ORF">BcabD6B2_39810</name>
</gene>
<dbReference type="Proteomes" id="UP001497744">
    <property type="component" value="Unassembled WGS sequence"/>
</dbReference>
<dbReference type="AlphaFoldDB" id="A0AAV4LWK0"/>
<protein>
    <submittedName>
        <fullName evidence="2">Uncharacterized protein</fullName>
    </submittedName>
</protein>
<dbReference type="PANTHER" id="PTHR24216:SF65">
    <property type="entry name" value="PAXILLIN-LIKE PROTEIN 1"/>
    <property type="match status" value="1"/>
</dbReference>
<accession>A0AAV4LWK0</accession>